<keyword evidence="2" id="KW-1185">Reference proteome</keyword>
<evidence type="ECO:0000313" key="2">
    <source>
        <dbReference type="Proteomes" id="UP000823201"/>
    </source>
</evidence>
<dbReference type="Proteomes" id="UP000823201">
    <property type="component" value="Unassembled WGS sequence"/>
</dbReference>
<dbReference type="EMBL" id="JAFBEV010000042">
    <property type="protein sequence ID" value="MBM7659200.1"/>
    <property type="molecule type" value="Genomic_DNA"/>
</dbReference>
<dbReference type="Pfam" id="PF06338">
    <property type="entry name" value="ComK"/>
    <property type="match status" value="1"/>
</dbReference>
<comment type="caution">
    <text evidence="1">The sequence shown here is derived from an EMBL/GenBank/DDBJ whole genome shotgun (WGS) entry which is preliminary data.</text>
</comment>
<dbReference type="InterPro" id="IPR010461">
    <property type="entry name" value="ComK"/>
</dbReference>
<gene>
    <name evidence="1" type="ORF">JOC27_002706</name>
</gene>
<proteinExistence type="predicted"/>
<evidence type="ECO:0000313" key="1">
    <source>
        <dbReference type="EMBL" id="MBM7659200.1"/>
    </source>
</evidence>
<reference evidence="1 2" key="1">
    <citation type="submission" date="2021-01" db="EMBL/GenBank/DDBJ databases">
        <title>Genomic Encyclopedia of Type Strains, Phase IV (KMG-IV): sequencing the most valuable type-strain genomes for metagenomic binning, comparative biology and taxonomic classification.</title>
        <authorList>
            <person name="Goeker M."/>
        </authorList>
    </citation>
    <scope>NUCLEOTIDE SEQUENCE [LARGE SCALE GENOMIC DNA]</scope>
    <source>
        <strain evidence="1 2">DSM 100968</strain>
    </source>
</reference>
<dbReference type="RefSeq" id="WP_205007737.1">
    <property type="nucleotide sequence ID" value="NZ_CBCRXA010000039.1"/>
</dbReference>
<accession>A0ABS2QBR2</accession>
<sequence>MVSEVVDNYMINQKTIAILPADGSDGSLESIVLEEDRQIRCKKRPLEIVRESCVYFGSTYNGRKKSARSMGFKSMPPVCISSDLGIFLIALMSETHRGCAWIAHTHVINWTEADKQTACIEFSNQQVLSVKGNASSLGRKVMRAAQYRLTLSKRIATSQTPMYPIAVRETSKSQPVKINARGTYTVGA</sequence>
<organism evidence="1 2">
    <name type="scientific">Sporolactobacillus spathodeae</name>
    <dbReference type="NCBI Taxonomy" id="1465502"/>
    <lineage>
        <taxon>Bacteria</taxon>
        <taxon>Bacillati</taxon>
        <taxon>Bacillota</taxon>
        <taxon>Bacilli</taxon>
        <taxon>Bacillales</taxon>
        <taxon>Sporolactobacillaceae</taxon>
        <taxon>Sporolactobacillus</taxon>
    </lineage>
</organism>
<name>A0ABS2QBR2_9BACL</name>
<protein>
    <submittedName>
        <fullName evidence="1">Competence protein ComK</fullName>
    </submittedName>
</protein>